<evidence type="ECO:0000313" key="11">
    <source>
        <dbReference type="EMBL" id="MDX5893672.1"/>
    </source>
</evidence>
<evidence type="ECO:0000256" key="6">
    <source>
        <dbReference type="ARBA" id="ARBA00023136"/>
    </source>
</evidence>
<dbReference type="HOGENOM" id="CLU_007100_9_5_11"/>
<evidence type="ECO:0000256" key="4">
    <source>
        <dbReference type="ARBA" id="ARBA00022692"/>
    </source>
</evidence>
<proteinExistence type="inferred from homology"/>
<dbReference type="InterPro" id="IPR003918">
    <property type="entry name" value="NADH_UbQ_OxRdtase"/>
</dbReference>
<dbReference type="AlphaFoldDB" id="A0A023X2H6"/>
<feature type="transmembrane region" description="Helical" evidence="8">
    <location>
        <begin position="471"/>
        <end position="495"/>
    </location>
</feature>
<keyword evidence="5 8" id="KW-1133">Transmembrane helix</keyword>
<feature type="transmembrane region" description="Helical" evidence="8">
    <location>
        <begin position="6"/>
        <end position="27"/>
    </location>
</feature>
<dbReference type="Proteomes" id="UP000025229">
    <property type="component" value="Chromosome"/>
</dbReference>
<dbReference type="GO" id="GO:0016829">
    <property type="term" value="F:lyase activity"/>
    <property type="evidence" value="ECO:0007669"/>
    <property type="project" value="UniProtKB-KW"/>
</dbReference>
<evidence type="ECO:0000256" key="7">
    <source>
        <dbReference type="RuleBase" id="RU000320"/>
    </source>
</evidence>
<gene>
    <name evidence="10" type="ORF">RradSPS_0981</name>
    <name evidence="11" type="ORF">SIL72_06485</name>
</gene>
<feature type="transmembrane region" description="Helical" evidence="8">
    <location>
        <begin position="398"/>
        <end position="420"/>
    </location>
</feature>
<sequence length="519" mass="53616">MSLLSPQNLVLVPVMLPLVGAIVAFAVQGLPAQVRSRVQVAVGGAVALGVLVSSFALWPLVAGEGVVRYTLAGWEAPVGIILQADGLAVFMLLMTAVVGAFGCAYAAGSFSGGESRVPFRVEDSLDPRGAFWPLWMFLWGALNGLFLSGDAFNLYVTLELLGLSAAALISLTGTGTALAAGMRYLLVSLLGSLAYLLGVALLYGSFGALDLATLREVVSPVPALFAGVALISLGMALKTGLFPLHFWIPSAYASAPSAASALLAGLVGKASFYLLLRLWFDVFDGPVPVLSGQLLGALGAAAILWGAFMAMRQRRLKMLLAYSSVSQVGYLFLVFALAGGPDAGRSFDAWAGAVYLVLAHATAKAAMFMAAGALIYALGHDEIPRLRGIAQKLPLPTAAFAVAGITVLGLPTSGGFTAKWLLTSAAIGTGQWWYVLVILAGGVLAAVYLLRFLNPALIQVRAATLYRYPPAMMTVPAFGLAMLSLTLGFFSAPLIDLLAVGAPFSPAASIGTPGGTEGG</sequence>
<reference evidence="11" key="2">
    <citation type="submission" date="2023-11" db="EMBL/GenBank/DDBJ databases">
        <title>MicrobeMod: A computational toolkit for identifying prokaryotic methylation and restriction-modification with nanopore sequencing.</title>
        <authorList>
            <person name="Crits-Christoph A."/>
            <person name="Kang S.C."/>
            <person name="Lee H."/>
            <person name="Ostrov N."/>
        </authorList>
    </citation>
    <scope>NUCLEOTIDE SEQUENCE</scope>
    <source>
        <strain evidence="11">ATCC 51242</strain>
    </source>
</reference>
<evidence type="ECO:0000256" key="5">
    <source>
        <dbReference type="ARBA" id="ARBA00022989"/>
    </source>
</evidence>
<keyword evidence="4 7" id="KW-0812">Transmembrane</keyword>
<dbReference type="GO" id="GO:0005886">
    <property type="term" value="C:plasma membrane"/>
    <property type="evidence" value="ECO:0007669"/>
    <property type="project" value="UniProtKB-SubCell"/>
</dbReference>
<keyword evidence="6 8" id="KW-0472">Membrane</keyword>
<dbReference type="RefSeq" id="WP_198024556.1">
    <property type="nucleotide sequence ID" value="NZ_CP007514.1"/>
</dbReference>
<feature type="transmembrane region" description="Helical" evidence="8">
    <location>
        <begin position="319"/>
        <end position="338"/>
    </location>
</feature>
<feature type="transmembrane region" description="Helical" evidence="8">
    <location>
        <begin position="223"/>
        <end position="248"/>
    </location>
</feature>
<dbReference type="PRINTS" id="PR01437">
    <property type="entry name" value="NUOXDRDTASE4"/>
</dbReference>
<comment type="subcellular location">
    <subcellularLocation>
        <location evidence="1">Cell membrane</location>
        <topology evidence="1">Multi-pass membrane protein</topology>
    </subcellularLocation>
    <subcellularLocation>
        <location evidence="7">Membrane</location>
        <topology evidence="7">Multi-pass membrane protein</topology>
    </subcellularLocation>
</comment>
<keyword evidence="10" id="KW-0456">Lyase</keyword>
<evidence type="ECO:0000256" key="8">
    <source>
        <dbReference type="SAM" id="Phobius"/>
    </source>
</evidence>
<feature type="transmembrane region" description="Helical" evidence="8">
    <location>
        <begin position="286"/>
        <end position="307"/>
    </location>
</feature>
<feature type="transmembrane region" description="Helical" evidence="8">
    <location>
        <begin position="260"/>
        <end position="280"/>
    </location>
</feature>
<evidence type="ECO:0000256" key="1">
    <source>
        <dbReference type="ARBA" id="ARBA00004651"/>
    </source>
</evidence>
<feature type="transmembrane region" description="Helical" evidence="8">
    <location>
        <begin position="39"/>
        <end position="60"/>
    </location>
</feature>
<dbReference type="PANTHER" id="PTHR42703">
    <property type="entry name" value="NADH DEHYDROGENASE"/>
    <property type="match status" value="1"/>
</dbReference>
<evidence type="ECO:0000313" key="12">
    <source>
        <dbReference type="Proteomes" id="UP000025229"/>
    </source>
</evidence>
<dbReference type="KEGG" id="rrd:RradSPS_0981"/>
<evidence type="ECO:0000256" key="3">
    <source>
        <dbReference type="ARBA" id="ARBA00022475"/>
    </source>
</evidence>
<organism evidence="10 12">
    <name type="scientific">Rubrobacter radiotolerans</name>
    <name type="common">Arthrobacter radiotolerans</name>
    <dbReference type="NCBI Taxonomy" id="42256"/>
    <lineage>
        <taxon>Bacteria</taxon>
        <taxon>Bacillati</taxon>
        <taxon>Actinomycetota</taxon>
        <taxon>Rubrobacteria</taxon>
        <taxon>Rubrobacterales</taxon>
        <taxon>Rubrobacteraceae</taxon>
        <taxon>Rubrobacter</taxon>
    </lineage>
</organism>
<feature type="transmembrane region" description="Helical" evidence="8">
    <location>
        <begin position="152"/>
        <end position="172"/>
    </location>
</feature>
<protein>
    <submittedName>
        <fullName evidence="10">Formate hydrogenlyase subunit 3/Multisubunit Na+/H+ antiporter MnhD subunit</fullName>
    </submittedName>
    <submittedName>
        <fullName evidence="11">Proton-conducting transporter membrane subunit</fullName>
    </submittedName>
</protein>
<dbReference type="GO" id="GO:0008137">
    <property type="term" value="F:NADH dehydrogenase (ubiquinone) activity"/>
    <property type="evidence" value="ECO:0007669"/>
    <property type="project" value="InterPro"/>
</dbReference>
<keyword evidence="12" id="KW-1185">Reference proteome</keyword>
<dbReference type="STRING" id="42256.RradSPS_0981"/>
<dbReference type="InterPro" id="IPR050586">
    <property type="entry name" value="CPA3_Na-H_Antiporter_D"/>
</dbReference>
<comment type="similarity">
    <text evidence="2">Belongs to the CPA3 antiporters (TC 2.A.63) subunit D family.</text>
</comment>
<evidence type="ECO:0000256" key="2">
    <source>
        <dbReference type="ARBA" id="ARBA00005346"/>
    </source>
</evidence>
<feature type="transmembrane region" description="Helical" evidence="8">
    <location>
        <begin position="80"/>
        <end position="108"/>
    </location>
</feature>
<accession>A0A023X2H6</accession>
<feature type="domain" description="NADH:quinone oxidoreductase/Mrp antiporter transmembrane" evidence="9">
    <location>
        <begin position="148"/>
        <end position="442"/>
    </location>
</feature>
<dbReference type="eggNOG" id="COG1009">
    <property type="taxonomic scope" value="Bacteria"/>
</dbReference>
<feature type="transmembrane region" description="Helical" evidence="8">
    <location>
        <begin position="129"/>
        <end position="146"/>
    </location>
</feature>
<evidence type="ECO:0000259" key="9">
    <source>
        <dbReference type="Pfam" id="PF00361"/>
    </source>
</evidence>
<dbReference type="InterPro" id="IPR001750">
    <property type="entry name" value="ND/Mrp_TM"/>
</dbReference>
<dbReference type="GO" id="GO:0042773">
    <property type="term" value="P:ATP synthesis coupled electron transport"/>
    <property type="evidence" value="ECO:0007669"/>
    <property type="project" value="InterPro"/>
</dbReference>
<dbReference type="PANTHER" id="PTHR42703:SF1">
    <property type="entry name" value="NA(+)_H(+) ANTIPORTER SUBUNIT D1"/>
    <property type="match status" value="1"/>
</dbReference>
<feature type="transmembrane region" description="Helical" evidence="8">
    <location>
        <begin position="184"/>
        <end position="203"/>
    </location>
</feature>
<keyword evidence="3" id="KW-1003">Cell membrane</keyword>
<evidence type="ECO:0000313" key="10">
    <source>
        <dbReference type="EMBL" id="AHY46264.1"/>
    </source>
</evidence>
<dbReference type="Pfam" id="PF00361">
    <property type="entry name" value="Proton_antipo_M"/>
    <property type="match status" value="1"/>
</dbReference>
<dbReference type="EMBL" id="CP007514">
    <property type="protein sequence ID" value="AHY46264.1"/>
    <property type="molecule type" value="Genomic_DNA"/>
</dbReference>
<feature type="transmembrane region" description="Helical" evidence="8">
    <location>
        <begin position="432"/>
        <end position="450"/>
    </location>
</feature>
<dbReference type="EMBL" id="JAWXXX010000001">
    <property type="protein sequence ID" value="MDX5893672.1"/>
    <property type="molecule type" value="Genomic_DNA"/>
</dbReference>
<name>A0A023X2H6_RUBRA</name>
<reference evidence="10 12" key="1">
    <citation type="submission" date="2014-03" db="EMBL/GenBank/DDBJ databases">
        <title>Complete genome sequence of the Radio-Resistant Rubrobacter radiotolerans RSPS-4.</title>
        <authorList>
            <person name="Egas C.C."/>
            <person name="Barroso C.C."/>
            <person name="Froufe H.J.C."/>
            <person name="Pacheco J.J."/>
            <person name="Albuquerque L.L."/>
            <person name="da Costa M.M.S."/>
        </authorList>
    </citation>
    <scope>NUCLEOTIDE SEQUENCE [LARGE SCALE GENOMIC DNA]</scope>
    <source>
        <strain evidence="10 12">RSPS-4</strain>
    </source>
</reference>
<dbReference type="Proteomes" id="UP001281130">
    <property type="component" value="Unassembled WGS sequence"/>
</dbReference>
<feature type="transmembrane region" description="Helical" evidence="8">
    <location>
        <begin position="350"/>
        <end position="378"/>
    </location>
</feature>